<proteinExistence type="predicted"/>
<evidence type="ECO:0000313" key="1">
    <source>
        <dbReference type="EMBL" id="MBT0607607.1"/>
    </source>
</evidence>
<reference evidence="1 2" key="1">
    <citation type="submission" date="2021-05" db="EMBL/GenBank/DDBJ databases">
        <title>Aequorivita echinoideorum JCM 30378 genome.</title>
        <authorList>
            <person name="Zhang H."/>
            <person name="Li C."/>
        </authorList>
    </citation>
    <scope>NUCLEOTIDE SEQUENCE [LARGE SCALE GENOMIC DNA]</scope>
    <source>
        <strain evidence="1 2">JCM30378</strain>
    </source>
</reference>
<sequence length="92" mass="10510">MIKKSQAETIKEILGPGFLLQIADRLFEKRILSYRGKPFTSGYLSGVLNGNHSNTEVEDAIWELFEERTKQLEEKKQRREAAIEAAKELTNG</sequence>
<organism evidence="1 2">
    <name type="scientific">Aequorivita echinoideorum</name>
    <dbReference type="NCBI Taxonomy" id="1549647"/>
    <lineage>
        <taxon>Bacteria</taxon>
        <taxon>Pseudomonadati</taxon>
        <taxon>Bacteroidota</taxon>
        <taxon>Flavobacteriia</taxon>
        <taxon>Flavobacteriales</taxon>
        <taxon>Flavobacteriaceae</taxon>
        <taxon>Aequorivita</taxon>
    </lineage>
</organism>
<evidence type="ECO:0000313" key="2">
    <source>
        <dbReference type="Proteomes" id="UP001297092"/>
    </source>
</evidence>
<dbReference type="EMBL" id="JAHCTB010000002">
    <property type="protein sequence ID" value="MBT0607607.1"/>
    <property type="molecule type" value="Genomic_DNA"/>
</dbReference>
<dbReference type="Proteomes" id="UP001297092">
    <property type="component" value="Unassembled WGS sequence"/>
</dbReference>
<accession>A0ABS5S324</accession>
<gene>
    <name evidence="1" type="ORF">KIV10_05380</name>
</gene>
<dbReference type="RefSeq" id="WP_214112464.1">
    <property type="nucleotide sequence ID" value="NZ_JAHCTB010000002.1"/>
</dbReference>
<protein>
    <submittedName>
        <fullName evidence="1">Uncharacterized protein</fullName>
    </submittedName>
</protein>
<name>A0ABS5S324_9FLAO</name>
<keyword evidence="2" id="KW-1185">Reference proteome</keyword>
<comment type="caution">
    <text evidence="1">The sequence shown here is derived from an EMBL/GenBank/DDBJ whole genome shotgun (WGS) entry which is preliminary data.</text>
</comment>